<protein>
    <submittedName>
        <fullName evidence="3">DUF1206 domain-containing protein</fullName>
    </submittedName>
</protein>
<evidence type="ECO:0000256" key="1">
    <source>
        <dbReference type="SAM" id="Phobius"/>
    </source>
</evidence>
<feature type="transmembrane region" description="Helical" evidence="1">
    <location>
        <begin position="18"/>
        <end position="37"/>
    </location>
</feature>
<keyword evidence="1" id="KW-0812">Transmembrane</keyword>
<dbReference type="EMBL" id="JAICBX010000005">
    <property type="protein sequence ID" value="MBW8640159.1"/>
    <property type="molecule type" value="Genomic_DNA"/>
</dbReference>
<comment type="caution">
    <text evidence="3">The sequence shown here is derived from an EMBL/GenBank/DDBJ whole genome shotgun (WGS) entry which is preliminary data.</text>
</comment>
<name>A0AAE2ZNH5_9HYPH</name>
<evidence type="ECO:0000313" key="3">
    <source>
        <dbReference type="EMBL" id="MBW8640159.1"/>
    </source>
</evidence>
<gene>
    <name evidence="3" type="ORF">K1W69_23390</name>
</gene>
<feature type="domain" description="DUF1206" evidence="2">
    <location>
        <begin position="16"/>
        <end position="82"/>
    </location>
</feature>
<evidence type="ECO:0000313" key="4">
    <source>
        <dbReference type="Proteomes" id="UP001196509"/>
    </source>
</evidence>
<dbReference type="AlphaFoldDB" id="A0AAE2ZNH5"/>
<feature type="transmembrane region" description="Helical" evidence="1">
    <location>
        <begin position="236"/>
        <end position="255"/>
    </location>
</feature>
<feature type="transmembrane region" description="Helical" evidence="1">
    <location>
        <begin position="141"/>
        <end position="161"/>
    </location>
</feature>
<sequence length="264" mass="27960">MNAFTEHGGIQVAARAGYATRGVVYLIIAFFTFLAAIGNGGKTGTKGALQTLMEQSFGAILIGLVVLGLFGYAAWRLLQAIADADNHGVDPKGLVIRGALLVSAFTYLALSFYALSLLGLWSSSGSGGKSSVISMAVNAVGPMIVTMALGLVFSGVAFAHFRKAWTKKFNDHIQAPAKYQTMIDIISIVGLTSRGLIFAVIAIILFTRLPQLGEGDVSVPDLKTALDYVQSLPMGWLPLALLAVGIALFASYSLVESRWRQVSV</sequence>
<dbReference type="RefSeq" id="WP_220230876.1">
    <property type="nucleotide sequence ID" value="NZ_JAICBX010000005.1"/>
</dbReference>
<proteinExistence type="predicted"/>
<keyword evidence="1" id="KW-0472">Membrane</keyword>
<dbReference type="InterPro" id="IPR009597">
    <property type="entry name" value="DUF1206"/>
</dbReference>
<feature type="transmembrane region" description="Helical" evidence="1">
    <location>
        <begin position="182"/>
        <end position="206"/>
    </location>
</feature>
<feature type="transmembrane region" description="Helical" evidence="1">
    <location>
        <begin position="57"/>
        <end position="78"/>
    </location>
</feature>
<dbReference type="Pfam" id="PF06724">
    <property type="entry name" value="DUF1206"/>
    <property type="match status" value="2"/>
</dbReference>
<keyword evidence="4" id="KW-1185">Reference proteome</keyword>
<feature type="domain" description="DUF1206" evidence="2">
    <location>
        <begin position="189"/>
        <end position="260"/>
    </location>
</feature>
<organism evidence="3 4">
    <name type="scientific">Flavimaribacter sediminis</name>
    <dbReference type="NCBI Taxonomy" id="2865987"/>
    <lineage>
        <taxon>Bacteria</taxon>
        <taxon>Pseudomonadati</taxon>
        <taxon>Pseudomonadota</taxon>
        <taxon>Alphaproteobacteria</taxon>
        <taxon>Hyphomicrobiales</taxon>
        <taxon>Rhizobiaceae</taxon>
        <taxon>Flavimaribacter</taxon>
    </lineage>
</organism>
<keyword evidence="1" id="KW-1133">Transmembrane helix</keyword>
<dbReference type="Proteomes" id="UP001196509">
    <property type="component" value="Unassembled WGS sequence"/>
</dbReference>
<evidence type="ECO:0000259" key="2">
    <source>
        <dbReference type="Pfam" id="PF06724"/>
    </source>
</evidence>
<feature type="transmembrane region" description="Helical" evidence="1">
    <location>
        <begin position="99"/>
        <end position="121"/>
    </location>
</feature>
<reference evidence="3" key="1">
    <citation type="submission" date="2021-08" db="EMBL/GenBank/DDBJ databases">
        <title>Hoeflea bacterium WL0058 sp. nov., isolated from the sediment.</title>
        <authorList>
            <person name="Wang L."/>
            <person name="Zhang D."/>
        </authorList>
    </citation>
    <scope>NUCLEOTIDE SEQUENCE</scope>
    <source>
        <strain evidence="3">WL0058</strain>
    </source>
</reference>
<accession>A0AAE2ZNH5</accession>